<protein>
    <recommendedName>
        <fullName evidence="1">Stage 0 sporulation protein A homolog</fullName>
    </recommendedName>
</protein>
<feature type="modified residue" description="4-aspartylphosphate" evidence="3">
    <location>
        <position position="57"/>
    </location>
</feature>
<dbReference type="PANTHER" id="PTHR37299:SF1">
    <property type="entry name" value="STAGE 0 SPORULATION PROTEIN A HOMOLOG"/>
    <property type="match status" value="1"/>
</dbReference>
<dbReference type="EMBL" id="FQWX01000017">
    <property type="protein sequence ID" value="SHH07061.1"/>
    <property type="molecule type" value="Genomic_DNA"/>
</dbReference>
<evidence type="ECO:0000256" key="2">
    <source>
        <dbReference type="ARBA" id="ARBA00024867"/>
    </source>
</evidence>
<dbReference type="PROSITE" id="PS50930">
    <property type="entry name" value="HTH_LYTTR"/>
    <property type="match status" value="1"/>
</dbReference>
<dbReference type="Gene3D" id="3.40.50.2300">
    <property type="match status" value="1"/>
</dbReference>
<dbReference type="SMART" id="SM00850">
    <property type="entry name" value="LytTR"/>
    <property type="match status" value="1"/>
</dbReference>
<sequence>MKLAICDDEIVFRKQLIESIDKYYKNYSNLDIYEFSSGEELLESYDSGAVYDIVFLDIEMKDINGLDTAKIIRKYRRNEIIVFLTSHTKYAIDGYEVNALRFLEKPINQEKLISTLDYIDINFSTKKSLLLHTIDGDSIIYLDDIIYLESIRNYVHIYTRVKSDLDGRVKEHKVRKNLKDFLEDLQESCFYRCHRSYIVNLDYVCSYDSRQVSFRINIYNSSQIKNILYQNEVFLSIFGKIIISKVGGVVCRKN</sequence>
<comment type="function">
    <text evidence="2">May play the central regulatory role in sporulation. It may be an element of the effector pathway responsible for the activation of sporulation genes in response to nutritional stress. Spo0A may act in concert with spo0H (a sigma factor) to control the expression of some genes that are critical to the sporulation process.</text>
</comment>
<keyword evidence="7" id="KW-1185">Reference proteome</keyword>
<keyword evidence="6" id="KW-0238">DNA-binding</keyword>
<dbReference type="AlphaFoldDB" id="A0A1M5PZU3"/>
<gene>
    <name evidence="6" type="ORF">SAMN04488530_11726</name>
</gene>
<proteinExistence type="predicted"/>
<dbReference type="GO" id="GO:0000156">
    <property type="term" value="F:phosphorelay response regulator activity"/>
    <property type="evidence" value="ECO:0007669"/>
    <property type="project" value="InterPro"/>
</dbReference>
<dbReference type="InterPro" id="IPR046947">
    <property type="entry name" value="LytR-like"/>
</dbReference>
<dbReference type="InterPro" id="IPR007492">
    <property type="entry name" value="LytTR_DNA-bd_dom"/>
</dbReference>
<keyword evidence="3" id="KW-0597">Phosphoprotein</keyword>
<dbReference type="Proteomes" id="UP000243255">
    <property type="component" value="Unassembled WGS sequence"/>
</dbReference>
<name>A0A1M5PZU3_9FIRM</name>
<dbReference type="STRING" id="1121321.SAMN04488530_11726"/>
<dbReference type="Pfam" id="PF00072">
    <property type="entry name" value="Response_reg"/>
    <property type="match status" value="1"/>
</dbReference>
<dbReference type="SMART" id="SM00448">
    <property type="entry name" value="REC"/>
    <property type="match status" value="1"/>
</dbReference>
<feature type="domain" description="Response regulatory" evidence="4">
    <location>
        <begin position="2"/>
        <end position="120"/>
    </location>
</feature>
<dbReference type="Gene3D" id="2.40.50.1020">
    <property type="entry name" value="LytTr DNA-binding domain"/>
    <property type="match status" value="1"/>
</dbReference>
<dbReference type="SUPFAM" id="SSF52172">
    <property type="entry name" value="CheY-like"/>
    <property type="match status" value="1"/>
</dbReference>
<dbReference type="GO" id="GO:0003677">
    <property type="term" value="F:DNA binding"/>
    <property type="evidence" value="ECO:0007669"/>
    <property type="project" value="UniProtKB-KW"/>
</dbReference>
<evidence type="ECO:0000313" key="6">
    <source>
        <dbReference type="EMBL" id="SHH07061.1"/>
    </source>
</evidence>
<dbReference type="RefSeq" id="WP_073126290.1">
    <property type="nucleotide sequence ID" value="NZ_BAABCH010000096.1"/>
</dbReference>
<reference evidence="7" key="1">
    <citation type="submission" date="2016-11" db="EMBL/GenBank/DDBJ databases">
        <authorList>
            <person name="Varghese N."/>
            <person name="Submissions S."/>
        </authorList>
    </citation>
    <scope>NUCLEOTIDE SEQUENCE [LARGE SCALE GENOMIC DNA]</scope>
    <source>
        <strain evidence="7">DSM 2635</strain>
    </source>
</reference>
<dbReference type="Pfam" id="PF04397">
    <property type="entry name" value="LytTR"/>
    <property type="match status" value="1"/>
</dbReference>
<dbReference type="InterPro" id="IPR001789">
    <property type="entry name" value="Sig_transdc_resp-reg_receiver"/>
</dbReference>
<organism evidence="6 7">
    <name type="scientific">Asaccharospora irregularis DSM 2635</name>
    <dbReference type="NCBI Taxonomy" id="1121321"/>
    <lineage>
        <taxon>Bacteria</taxon>
        <taxon>Bacillati</taxon>
        <taxon>Bacillota</taxon>
        <taxon>Clostridia</taxon>
        <taxon>Peptostreptococcales</taxon>
        <taxon>Peptostreptococcaceae</taxon>
        <taxon>Asaccharospora</taxon>
    </lineage>
</organism>
<evidence type="ECO:0000313" key="7">
    <source>
        <dbReference type="Proteomes" id="UP000243255"/>
    </source>
</evidence>
<dbReference type="OrthoDB" id="1756867at2"/>
<dbReference type="PANTHER" id="PTHR37299">
    <property type="entry name" value="TRANSCRIPTIONAL REGULATOR-RELATED"/>
    <property type="match status" value="1"/>
</dbReference>
<evidence type="ECO:0000256" key="3">
    <source>
        <dbReference type="PROSITE-ProRule" id="PRU00169"/>
    </source>
</evidence>
<dbReference type="PROSITE" id="PS50110">
    <property type="entry name" value="RESPONSE_REGULATORY"/>
    <property type="match status" value="1"/>
</dbReference>
<accession>A0A1M5PZU3</accession>
<dbReference type="InterPro" id="IPR011006">
    <property type="entry name" value="CheY-like_superfamily"/>
</dbReference>
<evidence type="ECO:0000259" key="4">
    <source>
        <dbReference type="PROSITE" id="PS50110"/>
    </source>
</evidence>
<evidence type="ECO:0000256" key="1">
    <source>
        <dbReference type="ARBA" id="ARBA00018672"/>
    </source>
</evidence>
<feature type="domain" description="HTH LytTR-type" evidence="5">
    <location>
        <begin position="142"/>
        <end position="204"/>
    </location>
</feature>
<evidence type="ECO:0000259" key="5">
    <source>
        <dbReference type="PROSITE" id="PS50930"/>
    </source>
</evidence>